<accession>A0A813JDG5</accession>
<name>A0A813JDG5_POLGL</name>
<sequence length="287" mass="32145">FASAGATSFIATGDFLAAIKRNAGEVADVGRPLMNIAEAGRLELLTRCSRWDWLSGPEDVEQLLSEEALMPLTQLPALRKELRDHRFRSPALAGTLEPFPMLFEDLLDAWLGRVPVTQVPPAELAQWARCRRFRRRPELLEAHLAAAGPEGLATFSREAPLAEHEVLAALRPRFQTLLAVSWQRLVGWDPASEKHRGRRAAALFLSDHYLLRRLWNHGVLGPRQLIHALLSALLPTTLLPLRVVLASWRCLVQHGLWQMLARFLRHGWWAACSEAAAAEVRGRGPRS</sequence>
<gene>
    <name evidence="1" type="ORF">PGLA2088_LOCUS17898</name>
</gene>
<feature type="non-terminal residue" evidence="1">
    <location>
        <position position="287"/>
    </location>
</feature>
<dbReference type="AlphaFoldDB" id="A0A813JDG5"/>
<comment type="caution">
    <text evidence="1">The sequence shown here is derived from an EMBL/GenBank/DDBJ whole genome shotgun (WGS) entry which is preliminary data.</text>
</comment>
<dbReference type="EMBL" id="CAJNNW010024376">
    <property type="protein sequence ID" value="CAE8672123.1"/>
    <property type="molecule type" value="Genomic_DNA"/>
</dbReference>
<reference evidence="1" key="1">
    <citation type="submission" date="2021-02" db="EMBL/GenBank/DDBJ databases">
        <authorList>
            <person name="Dougan E. K."/>
            <person name="Rhodes N."/>
            <person name="Thang M."/>
            <person name="Chan C."/>
        </authorList>
    </citation>
    <scope>NUCLEOTIDE SEQUENCE</scope>
</reference>
<organism evidence="1 2">
    <name type="scientific">Polarella glacialis</name>
    <name type="common">Dinoflagellate</name>
    <dbReference type="NCBI Taxonomy" id="89957"/>
    <lineage>
        <taxon>Eukaryota</taxon>
        <taxon>Sar</taxon>
        <taxon>Alveolata</taxon>
        <taxon>Dinophyceae</taxon>
        <taxon>Suessiales</taxon>
        <taxon>Suessiaceae</taxon>
        <taxon>Polarella</taxon>
    </lineage>
</organism>
<protein>
    <submittedName>
        <fullName evidence="1">Uncharacterized protein</fullName>
    </submittedName>
</protein>
<evidence type="ECO:0000313" key="1">
    <source>
        <dbReference type="EMBL" id="CAE8672123.1"/>
    </source>
</evidence>
<dbReference type="Proteomes" id="UP000626109">
    <property type="component" value="Unassembled WGS sequence"/>
</dbReference>
<evidence type="ECO:0000313" key="2">
    <source>
        <dbReference type="Proteomes" id="UP000626109"/>
    </source>
</evidence>
<proteinExistence type="predicted"/>